<dbReference type="InterPro" id="IPR018494">
    <property type="entry name" value="Oxysterol-bd_CS"/>
</dbReference>
<evidence type="ECO:0000256" key="3">
    <source>
        <dbReference type="SAM" id="MobiDB-lite"/>
    </source>
</evidence>
<comment type="similarity">
    <text evidence="1 2">Belongs to the OSBP family.</text>
</comment>
<dbReference type="PROSITE" id="PS01013">
    <property type="entry name" value="OSBP"/>
    <property type="match status" value="1"/>
</dbReference>
<dbReference type="EMBL" id="MBFS01003424">
    <property type="protein sequence ID" value="PVU86729.1"/>
    <property type="molecule type" value="Genomic_DNA"/>
</dbReference>
<proteinExistence type="inferred from homology"/>
<dbReference type="OrthoDB" id="48057at2759"/>
<evidence type="ECO:0000256" key="1">
    <source>
        <dbReference type="ARBA" id="ARBA00008842"/>
    </source>
</evidence>
<name>A0A2T9Y2Z8_9FUNG</name>
<evidence type="ECO:0000256" key="2">
    <source>
        <dbReference type="RuleBase" id="RU003844"/>
    </source>
</evidence>
<dbReference type="GO" id="GO:0032934">
    <property type="term" value="F:sterol binding"/>
    <property type="evidence" value="ECO:0007669"/>
    <property type="project" value="TreeGrafter"/>
</dbReference>
<keyword evidence="5" id="KW-1185">Reference proteome</keyword>
<gene>
    <name evidence="4" type="ORF">BB560_006615</name>
</gene>
<feature type="non-terminal residue" evidence="4">
    <location>
        <position position="1"/>
    </location>
</feature>
<comment type="caution">
    <text evidence="4">The sequence shown here is derived from an EMBL/GenBank/DDBJ whole genome shotgun (WGS) entry which is preliminary data.</text>
</comment>
<organism evidence="4 5">
    <name type="scientific">Smittium megazygosporum</name>
    <dbReference type="NCBI Taxonomy" id="133381"/>
    <lineage>
        <taxon>Eukaryota</taxon>
        <taxon>Fungi</taxon>
        <taxon>Fungi incertae sedis</taxon>
        <taxon>Zoopagomycota</taxon>
        <taxon>Kickxellomycotina</taxon>
        <taxon>Harpellomycetes</taxon>
        <taxon>Harpellales</taxon>
        <taxon>Legeriomycetaceae</taxon>
        <taxon>Smittium</taxon>
    </lineage>
</organism>
<feature type="compositionally biased region" description="Low complexity" evidence="3">
    <location>
        <begin position="60"/>
        <end position="81"/>
    </location>
</feature>
<evidence type="ECO:0008006" key="6">
    <source>
        <dbReference type="Google" id="ProtNLM"/>
    </source>
</evidence>
<dbReference type="InterPro" id="IPR037239">
    <property type="entry name" value="OSBP_sf"/>
</dbReference>
<evidence type="ECO:0000313" key="5">
    <source>
        <dbReference type="Proteomes" id="UP000245609"/>
    </source>
</evidence>
<accession>A0A2T9Y2Z8</accession>
<dbReference type="Proteomes" id="UP000245609">
    <property type="component" value="Unassembled WGS sequence"/>
</dbReference>
<dbReference type="InterPro" id="IPR000648">
    <property type="entry name" value="Oxysterol-bd"/>
</dbReference>
<dbReference type="Gene3D" id="2.40.160.120">
    <property type="match status" value="1"/>
</dbReference>
<dbReference type="PANTHER" id="PTHR10972:SF212">
    <property type="entry name" value="OXYSTEROL-BINDING PROTEIN-LIKE PROTEIN 1"/>
    <property type="match status" value="1"/>
</dbReference>
<protein>
    <recommendedName>
        <fullName evidence="6">Oxysterol-binding protein</fullName>
    </recommendedName>
</protein>
<reference evidence="4 5" key="1">
    <citation type="journal article" date="2018" name="MBio">
        <title>Comparative Genomics Reveals the Core Gene Toolbox for the Fungus-Insect Symbiosis.</title>
        <authorList>
            <person name="Wang Y."/>
            <person name="Stata M."/>
            <person name="Wang W."/>
            <person name="Stajich J.E."/>
            <person name="White M.M."/>
            <person name="Moncalvo J.M."/>
        </authorList>
    </citation>
    <scope>NUCLEOTIDE SEQUENCE [LARGE SCALE GENOMIC DNA]</scope>
    <source>
        <strain evidence="4 5">SC-DP-2</strain>
    </source>
</reference>
<dbReference type="STRING" id="133381.A0A2T9Y2Z8"/>
<dbReference type="AlphaFoldDB" id="A0A2T9Y2Z8"/>
<feature type="region of interest" description="Disordered" evidence="3">
    <location>
        <begin position="53"/>
        <end position="81"/>
    </location>
</feature>
<dbReference type="SUPFAM" id="SSF144000">
    <property type="entry name" value="Oxysterol-binding protein-like"/>
    <property type="match status" value="1"/>
</dbReference>
<dbReference type="PANTHER" id="PTHR10972">
    <property type="entry name" value="OXYSTEROL-BINDING PROTEIN-RELATED"/>
    <property type="match status" value="1"/>
</dbReference>
<dbReference type="Pfam" id="PF01237">
    <property type="entry name" value="Oxysterol_BP"/>
    <property type="match status" value="1"/>
</dbReference>
<evidence type="ECO:0000313" key="4">
    <source>
        <dbReference type="EMBL" id="PVU86729.1"/>
    </source>
</evidence>
<sequence>IPDSDDPVERLLATLQWWISKDSKFVKGKLVKPFNSILGEQFFCKWETSFDSSNPKDTDTVSTAPSSSTASVSSFNASSAPTSDSLVYTVEYITEQVSHHPPVSAYVYRCKQKGIQLTGLDHISAKFSGLSMTISPGSWCKGSFLTLESRNNEMYHCYSSDASISGWMRGKLKVLCTGPLRIICPATKLAVIIDFSEKTWYGQIKDVISGAVFHYDPEIHDVQSWTMKTVPSSISIIAKISGQWDGKVFLEYPNSSGPVLFFDMYHSKTSPKIVKPLQDQSEFESRRIWGDVAKLMIEKNHN</sequence>
<dbReference type="GO" id="GO:0016020">
    <property type="term" value="C:membrane"/>
    <property type="evidence" value="ECO:0007669"/>
    <property type="project" value="TreeGrafter"/>
</dbReference>
<dbReference type="GO" id="GO:0005829">
    <property type="term" value="C:cytosol"/>
    <property type="evidence" value="ECO:0007669"/>
    <property type="project" value="TreeGrafter"/>
</dbReference>